<proteinExistence type="predicted"/>
<organism evidence="1 2">
    <name type="scientific">Nitrosotalea sinensis</name>
    <dbReference type="NCBI Taxonomy" id="1499975"/>
    <lineage>
        <taxon>Archaea</taxon>
        <taxon>Nitrososphaerota</taxon>
        <taxon>Nitrososphaeria</taxon>
        <taxon>Nitrosotaleales</taxon>
        <taxon>Nitrosotaleaceae</taxon>
        <taxon>Nitrosotalea</taxon>
    </lineage>
</organism>
<keyword evidence="2" id="KW-1185">Reference proteome</keyword>
<name>A0A2H1EHE4_9ARCH</name>
<reference evidence="2" key="1">
    <citation type="submission" date="2016-12" db="EMBL/GenBank/DDBJ databases">
        <authorList>
            <person name="Herbold C."/>
        </authorList>
    </citation>
    <scope>NUCLEOTIDE SEQUENCE [LARGE SCALE GENOMIC DNA]</scope>
</reference>
<evidence type="ECO:0000313" key="2">
    <source>
        <dbReference type="Proteomes" id="UP000232412"/>
    </source>
</evidence>
<dbReference type="AlphaFoldDB" id="A0A2H1EHE4"/>
<dbReference type="EMBL" id="FRFC01000003">
    <property type="protein sequence ID" value="SHO45889.1"/>
    <property type="molecule type" value="Genomic_DNA"/>
</dbReference>
<gene>
    <name evidence="1" type="ORF">NSIN_20812</name>
</gene>
<protein>
    <submittedName>
        <fullName evidence="1">Uncharacterized protein</fullName>
    </submittedName>
</protein>
<dbReference type="Proteomes" id="UP000232412">
    <property type="component" value="Unassembled WGS sequence"/>
</dbReference>
<sequence length="165" mass="17665">MTAIMAIVIVAAMGLGISPTTQTNAYAAGPKYQPVTNDIPTEEWFSFKGITLQPGEFLDMVDTTPFLTTRGHVAMYIPCNSDGTSRISFVQGRVDVGVNTLSPISPEYLPQLSTPGQSCLYHFDIGTPNGVTDFAIVNTSHDPITFGDRNTATFSIAEGLKKLSG</sequence>
<evidence type="ECO:0000313" key="1">
    <source>
        <dbReference type="EMBL" id="SHO45889.1"/>
    </source>
</evidence>
<accession>A0A2H1EHE4</accession>